<proteinExistence type="predicted"/>
<sequence length="378" mass="43260">MEQNRFFPEVRGNFGFGCMRLPMNGEEVDKTEFCRMADAFIAAGFNYFDTAHGYIKGKSETAIAACVSSRYPRERFLLTNKLTEPYFEKQEDIRPFFMQQLALCKVDYFDFYLMHAQNKKNYQKFKRCRAYETAGELKQEGYIRHLGLSFHDKAEVLDMILNEHPEIEFVQIQFNYLDYESDEVEGRKVYEVCEKHQKPVMVMEPVKGGSLVKLPEEADRILRDLNGGSNASYAIRFAASFPQIAVVLSGMSNLEQMEDNLAAMCDFKPLTEAETEALRKVCAVFGRLDLIPCTACHYCVEESACPKNIRIPEILGASNAYESFHNPNTINDYRNFMTAGDHGKAADCIRCGKCEKVCPQHLEIRELLAKVAAVFDRQ</sequence>
<keyword evidence="6" id="KW-1185">Reference proteome</keyword>
<dbReference type="GO" id="GO:0046872">
    <property type="term" value="F:metal ion binding"/>
    <property type="evidence" value="ECO:0007669"/>
    <property type="project" value="UniProtKB-KW"/>
</dbReference>
<protein>
    <recommendedName>
        <fullName evidence="4">4Fe-4S ferredoxin-type domain-containing protein</fullName>
    </recommendedName>
</protein>
<dbReference type="Pfam" id="PF13187">
    <property type="entry name" value="Fer4_9"/>
    <property type="match status" value="1"/>
</dbReference>
<feature type="domain" description="4Fe-4S ferredoxin-type" evidence="4">
    <location>
        <begin position="336"/>
        <end position="367"/>
    </location>
</feature>
<dbReference type="GeneID" id="86941372"/>
<evidence type="ECO:0000313" key="6">
    <source>
        <dbReference type="Proteomes" id="UP000018466"/>
    </source>
</evidence>
<dbReference type="SUPFAM" id="SSF51430">
    <property type="entry name" value="NAD(P)-linked oxidoreductase"/>
    <property type="match status" value="1"/>
</dbReference>
<keyword evidence="2" id="KW-0408">Iron</keyword>
<dbReference type="AlphaFoldDB" id="A0AA36Y4A1"/>
<evidence type="ECO:0000256" key="1">
    <source>
        <dbReference type="ARBA" id="ARBA00022723"/>
    </source>
</evidence>
<dbReference type="Gene3D" id="3.20.20.100">
    <property type="entry name" value="NADP-dependent oxidoreductase domain"/>
    <property type="match status" value="1"/>
</dbReference>
<dbReference type="SUPFAM" id="SSF46548">
    <property type="entry name" value="alpha-helical ferredoxin"/>
    <property type="match status" value="1"/>
</dbReference>
<dbReference type="PROSITE" id="PS00198">
    <property type="entry name" value="4FE4S_FER_1"/>
    <property type="match status" value="1"/>
</dbReference>
<keyword evidence="1" id="KW-0479">Metal-binding</keyword>
<dbReference type="InterPro" id="IPR053135">
    <property type="entry name" value="AKR2_Oxidoreductase"/>
</dbReference>
<evidence type="ECO:0000256" key="3">
    <source>
        <dbReference type="ARBA" id="ARBA00023014"/>
    </source>
</evidence>
<dbReference type="InterPro" id="IPR036812">
    <property type="entry name" value="NAD(P)_OxRdtase_dom_sf"/>
</dbReference>
<dbReference type="InterPro" id="IPR023210">
    <property type="entry name" value="NADP_OxRdtase_dom"/>
</dbReference>
<dbReference type="InterPro" id="IPR009051">
    <property type="entry name" value="Helical_ferredxn"/>
</dbReference>
<evidence type="ECO:0000259" key="4">
    <source>
        <dbReference type="PROSITE" id="PS51379"/>
    </source>
</evidence>
<organism evidence="5 6">
    <name type="scientific">Stomatobaculum longum</name>
    <dbReference type="NCBI Taxonomy" id="796942"/>
    <lineage>
        <taxon>Bacteria</taxon>
        <taxon>Bacillati</taxon>
        <taxon>Bacillota</taxon>
        <taxon>Clostridia</taxon>
        <taxon>Lachnospirales</taxon>
        <taxon>Lachnospiraceae</taxon>
        <taxon>Stomatobaculum</taxon>
    </lineage>
</organism>
<accession>A0AA36Y4A1</accession>
<dbReference type="PROSITE" id="PS51379">
    <property type="entry name" value="4FE4S_FER_2"/>
    <property type="match status" value="1"/>
</dbReference>
<dbReference type="PANTHER" id="PTHR43312">
    <property type="entry name" value="D-THREO-ALDOSE 1-DEHYDROGENASE"/>
    <property type="match status" value="1"/>
</dbReference>
<dbReference type="EMBL" id="AGEL01000013">
    <property type="protein sequence ID" value="EHO16102.1"/>
    <property type="molecule type" value="Genomic_DNA"/>
</dbReference>
<comment type="caution">
    <text evidence="5">The sequence shown here is derived from an EMBL/GenBank/DDBJ whole genome shotgun (WGS) entry which is preliminary data.</text>
</comment>
<dbReference type="GO" id="GO:0051536">
    <property type="term" value="F:iron-sulfur cluster binding"/>
    <property type="evidence" value="ECO:0007669"/>
    <property type="project" value="UniProtKB-KW"/>
</dbReference>
<name>A0AA36Y4A1_9FIRM</name>
<dbReference type="InterPro" id="IPR017900">
    <property type="entry name" value="4Fe4S_Fe_S_CS"/>
</dbReference>
<reference evidence="5 6" key="1">
    <citation type="submission" date="2011-10" db="EMBL/GenBank/DDBJ databases">
        <title>The Genome Sequence of Lachnospiraceae bacterium ACC2.</title>
        <authorList>
            <consortium name="The Broad Institute Genome Sequencing Platform"/>
            <person name="Earl A."/>
            <person name="Ward D."/>
            <person name="Feldgarden M."/>
            <person name="Gevers D."/>
            <person name="Sizova M."/>
            <person name="Hazen A."/>
            <person name="Epstein S."/>
            <person name="Young S.K."/>
            <person name="Zeng Q."/>
            <person name="Gargeya S."/>
            <person name="Fitzgerald M."/>
            <person name="Haas B."/>
            <person name="Abouelleil A."/>
            <person name="Alvarado L."/>
            <person name="Arachchi H.M."/>
            <person name="Berlin A."/>
            <person name="Brown A."/>
            <person name="Chapman S.B."/>
            <person name="Chen Z."/>
            <person name="Dunbar C."/>
            <person name="Freedman E."/>
            <person name="Gearin G."/>
            <person name="Goldberg J."/>
            <person name="Griggs A."/>
            <person name="Gujja S."/>
            <person name="Heiman D."/>
            <person name="Howarth C."/>
            <person name="Larson L."/>
            <person name="Lui A."/>
            <person name="MacDonald P.J.P."/>
            <person name="Montmayeur A."/>
            <person name="Murphy C."/>
            <person name="Neiman D."/>
            <person name="Pearson M."/>
            <person name="Priest M."/>
            <person name="Roberts A."/>
            <person name="Saif S."/>
            <person name="Shea T."/>
            <person name="Shenoy N."/>
            <person name="Sisk P."/>
            <person name="Stolte C."/>
            <person name="Sykes S."/>
            <person name="Wortman J."/>
            <person name="Nusbaum C."/>
            <person name="Birren B."/>
        </authorList>
    </citation>
    <scope>NUCLEOTIDE SEQUENCE [LARGE SCALE GENOMIC DNA]</scope>
    <source>
        <strain evidence="5 6">ACC2</strain>
    </source>
</reference>
<dbReference type="Proteomes" id="UP000018466">
    <property type="component" value="Unassembled WGS sequence"/>
</dbReference>
<dbReference type="PANTHER" id="PTHR43312:SF2">
    <property type="entry name" value="OXIDOREDUCTASE"/>
    <property type="match status" value="1"/>
</dbReference>
<evidence type="ECO:0000313" key="5">
    <source>
        <dbReference type="EMBL" id="EHO16102.1"/>
    </source>
</evidence>
<dbReference type="Gene3D" id="1.10.1060.10">
    <property type="entry name" value="Alpha-helical ferredoxin"/>
    <property type="match status" value="1"/>
</dbReference>
<dbReference type="CDD" id="cd19096">
    <property type="entry name" value="AKR_Fe-S_oxidoreductase"/>
    <property type="match status" value="1"/>
</dbReference>
<evidence type="ECO:0000256" key="2">
    <source>
        <dbReference type="ARBA" id="ARBA00023004"/>
    </source>
</evidence>
<dbReference type="RefSeq" id="WP_009533480.1">
    <property type="nucleotide sequence ID" value="NZ_JH590863.1"/>
</dbReference>
<gene>
    <name evidence="5" type="ORF">HMPREF9623_01648</name>
</gene>
<keyword evidence="3" id="KW-0411">Iron-sulfur</keyword>
<dbReference type="Pfam" id="PF00248">
    <property type="entry name" value="Aldo_ket_red"/>
    <property type="match status" value="1"/>
</dbReference>
<dbReference type="InterPro" id="IPR017896">
    <property type="entry name" value="4Fe4S_Fe-S-bd"/>
</dbReference>